<dbReference type="PANTHER" id="PTHR22916">
    <property type="entry name" value="GLYCOSYLTRANSFERASE"/>
    <property type="match status" value="1"/>
</dbReference>
<dbReference type="Proteomes" id="UP000610558">
    <property type="component" value="Unassembled WGS sequence"/>
</dbReference>
<dbReference type="InterPro" id="IPR029044">
    <property type="entry name" value="Nucleotide-diphossugar_trans"/>
</dbReference>
<name>A0A927GXG0_9GAMM</name>
<dbReference type="AlphaFoldDB" id="A0A927GXG0"/>
<evidence type="ECO:0000313" key="3">
    <source>
        <dbReference type="Proteomes" id="UP000610558"/>
    </source>
</evidence>
<keyword evidence="3" id="KW-1185">Reference proteome</keyword>
<gene>
    <name evidence="2" type="ORF">IB286_10245</name>
</gene>
<evidence type="ECO:0000313" key="2">
    <source>
        <dbReference type="EMBL" id="MBD2859384.1"/>
    </source>
</evidence>
<reference evidence="2" key="1">
    <citation type="submission" date="2020-09" db="EMBL/GenBank/DDBJ databases">
        <authorList>
            <person name="Yoon J.-W."/>
        </authorList>
    </citation>
    <scope>NUCLEOTIDE SEQUENCE</scope>
    <source>
        <strain evidence="2">KMU-158</strain>
    </source>
</reference>
<comment type="caution">
    <text evidence="2">The sequence shown here is derived from an EMBL/GenBank/DDBJ whole genome shotgun (WGS) entry which is preliminary data.</text>
</comment>
<dbReference type="EMBL" id="JACXLD010000005">
    <property type="protein sequence ID" value="MBD2859384.1"/>
    <property type="molecule type" value="Genomic_DNA"/>
</dbReference>
<protein>
    <submittedName>
        <fullName evidence="2">Glycosyltransferase</fullName>
    </submittedName>
</protein>
<dbReference type="Pfam" id="PF00535">
    <property type="entry name" value="Glycos_transf_2"/>
    <property type="match status" value="1"/>
</dbReference>
<feature type="domain" description="Glycosyltransferase 2-like" evidence="1">
    <location>
        <begin position="53"/>
        <end position="188"/>
    </location>
</feature>
<dbReference type="PANTHER" id="PTHR22916:SF67">
    <property type="entry name" value="COLANIC ACID BIOSYNTHESIS GLYCOSYL TRANSFERASE WCAE-RELATED"/>
    <property type="match status" value="1"/>
</dbReference>
<dbReference type="SUPFAM" id="SSF53448">
    <property type="entry name" value="Nucleotide-diphospho-sugar transferases"/>
    <property type="match status" value="1"/>
</dbReference>
<dbReference type="CDD" id="cd06433">
    <property type="entry name" value="GT_2_WfgS_like"/>
    <property type="match status" value="1"/>
</dbReference>
<sequence>MTREGASLFIAPSLINRGWNEHTKHLMEPTPKTSRAKDFLHPQKKRTCLMKISVITINYNNNLGLKKTIESVKEQTAPNIEYIVIDGGSTDGSFETIQSNQEAIHYFTSEKDRGIYHAMNKGIAASSGDYIIFLNSGDNFLTPKSLQELSSPSLEKDIIYGNILINKVNKSKITKYPQHLSFIDIYTRSLPHPATLIKRSLFETVGLYDESKKIVSDWTFFIIAIFKKNASYEYRDVLVTSFDGHGVSADPKNKQLINNEKAETLYEHFPRIANDITDLLRLKKMEKTIKRNPLLYVLLRNYF</sequence>
<accession>A0A927GXG0</accession>
<organism evidence="2 3">
    <name type="scientific">Spongiibacter pelagi</name>
    <dbReference type="NCBI Taxonomy" id="2760804"/>
    <lineage>
        <taxon>Bacteria</taxon>
        <taxon>Pseudomonadati</taxon>
        <taxon>Pseudomonadota</taxon>
        <taxon>Gammaproteobacteria</taxon>
        <taxon>Cellvibrionales</taxon>
        <taxon>Spongiibacteraceae</taxon>
        <taxon>Spongiibacter</taxon>
    </lineage>
</organism>
<evidence type="ECO:0000259" key="1">
    <source>
        <dbReference type="Pfam" id="PF00535"/>
    </source>
</evidence>
<dbReference type="GO" id="GO:0016758">
    <property type="term" value="F:hexosyltransferase activity"/>
    <property type="evidence" value="ECO:0007669"/>
    <property type="project" value="UniProtKB-ARBA"/>
</dbReference>
<dbReference type="InterPro" id="IPR001173">
    <property type="entry name" value="Glyco_trans_2-like"/>
</dbReference>
<proteinExistence type="predicted"/>
<dbReference type="RefSeq" id="WP_190765181.1">
    <property type="nucleotide sequence ID" value="NZ_JACXLD010000005.1"/>
</dbReference>
<dbReference type="Gene3D" id="3.90.550.10">
    <property type="entry name" value="Spore Coat Polysaccharide Biosynthesis Protein SpsA, Chain A"/>
    <property type="match status" value="1"/>
</dbReference>